<dbReference type="EMBL" id="FQZF01000004">
    <property type="protein sequence ID" value="SHI71475.1"/>
    <property type="molecule type" value="Genomic_DNA"/>
</dbReference>
<keyword evidence="1" id="KW-0732">Signal</keyword>
<dbReference type="AlphaFoldDB" id="A0A1M6DEA0"/>
<dbReference type="SUPFAM" id="SSF53807">
    <property type="entry name" value="Helical backbone' metal receptor"/>
    <property type="match status" value="1"/>
</dbReference>
<dbReference type="InterPro" id="IPR002491">
    <property type="entry name" value="ABC_transptr_periplasmic_BD"/>
</dbReference>
<dbReference type="RefSeq" id="WP_073131950.1">
    <property type="nucleotide sequence ID" value="NZ_FQZF01000004.1"/>
</dbReference>
<dbReference type="Gene3D" id="3.40.50.1980">
    <property type="entry name" value="Nitrogenase molybdenum iron protein domain"/>
    <property type="match status" value="2"/>
</dbReference>
<evidence type="ECO:0000313" key="3">
    <source>
        <dbReference type="EMBL" id="SHI71475.1"/>
    </source>
</evidence>
<dbReference type="STRING" id="198092.SAMN02745194_00913"/>
<proteinExistence type="predicted"/>
<dbReference type="Pfam" id="PF01497">
    <property type="entry name" value="Peripla_BP_2"/>
    <property type="match status" value="1"/>
</dbReference>
<dbReference type="OrthoDB" id="9775594at2"/>
<dbReference type="InterPro" id="IPR050902">
    <property type="entry name" value="ABC_Transporter_SBP"/>
</dbReference>
<evidence type="ECO:0000313" key="4">
    <source>
        <dbReference type="Proteomes" id="UP000184387"/>
    </source>
</evidence>
<dbReference type="PANTHER" id="PTHR30535:SF34">
    <property type="entry name" value="MOLYBDATE-BINDING PROTEIN MOLA"/>
    <property type="match status" value="1"/>
</dbReference>
<protein>
    <submittedName>
        <fullName evidence="3">Iron complex transport system substrate-binding protein</fullName>
    </submittedName>
</protein>
<evidence type="ECO:0000256" key="1">
    <source>
        <dbReference type="SAM" id="SignalP"/>
    </source>
</evidence>
<feature type="domain" description="Fe/B12 periplasmic-binding" evidence="2">
    <location>
        <begin position="44"/>
        <end position="341"/>
    </location>
</feature>
<feature type="chain" id="PRO_5009916700" evidence="1">
    <location>
        <begin position="23"/>
        <end position="367"/>
    </location>
</feature>
<feature type="signal peptide" evidence="1">
    <location>
        <begin position="1"/>
        <end position="22"/>
    </location>
</feature>
<gene>
    <name evidence="3" type="ORF">SAMN02745194_00913</name>
</gene>
<reference evidence="3 4" key="1">
    <citation type="submission" date="2016-11" db="EMBL/GenBank/DDBJ databases">
        <authorList>
            <person name="Jaros S."/>
            <person name="Januszkiewicz K."/>
            <person name="Wedrychowicz H."/>
        </authorList>
    </citation>
    <scope>NUCLEOTIDE SEQUENCE [LARGE SCALE GENOMIC DNA]</scope>
    <source>
        <strain evidence="3 4">DSM 14916</strain>
    </source>
</reference>
<keyword evidence="4" id="KW-1185">Reference proteome</keyword>
<dbReference type="PROSITE" id="PS50983">
    <property type="entry name" value="FE_B12_PBP"/>
    <property type="match status" value="1"/>
</dbReference>
<dbReference type="Proteomes" id="UP000184387">
    <property type="component" value="Unassembled WGS sequence"/>
</dbReference>
<name>A0A1M6DEA0_9PROT</name>
<evidence type="ECO:0000259" key="2">
    <source>
        <dbReference type="PROSITE" id="PS50983"/>
    </source>
</evidence>
<sequence length="367" mass="38946">MASRRSLLAALPALLAAPAVRAEEEVAAQDLLGRRVRLPRSPRRVVLAHGRQLNLLGLLHPDPVSLLAGWAEDMPAAQPGEMPPWRRRFPTIDAVPLLPRRLEEGPALERLLVLSPDLVLLPRPGTGASAGMAMVLSVLEGAGVPAAVVDIAADPLRDTLPSIRLLGALLGREAQAAALSEFYATRRDRVAALVGIVPERPRVLLHNHAGGREGCCMTIARGSFAEMIAFAGGRNMAAEILPGALGEMSLEHVLTRPPEVYLATGGVYNERGGVALGSGVDPAAAQRSLARVLARPGLSGLEAVRQGRAHGIWHGFNETPLHVLALEMLARWLHPSAAAGLAPEQGLDECNRRFAAVPLEGSFWCSL</sequence>
<organism evidence="3 4">
    <name type="scientific">Muricoccus roseus</name>
    <dbReference type="NCBI Taxonomy" id="198092"/>
    <lineage>
        <taxon>Bacteria</taxon>
        <taxon>Pseudomonadati</taxon>
        <taxon>Pseudomonadota</taxon>
        <taxon>Alphaproteobacteria</taxon>
        <taxon>Acetobacterales</taxon>
        <taxon>Roseomonadaceae</taxon>
        <taxon>Muricoccus</taxon>
    </lineage>
</organism>
<accession>A0A1M6DEA0</accession>
<dbReference type="PANTHER" id="PTHR30535">
    <property type="entry name" value="VITAMIN B12-BINDING PROTEIN"/>
    <property type="match status" value="1"/>
</dbReference>